<dbReference type="Gene3D" id="2.30.110.20">
    <property type="entry name" value="Hcp1-like"/>
    <property type="match status" value="1"/>
</dbReference>
<dbReference type="OrthoDB" id="119701at2"/>
<dbReference type="Proteomes" id="UP000037997">
    <property type="component" value="Unassembled WGS sequence"/>
</dbReference>
<evidence type="ECO:0000313" key="3">
    <source>
        <dbReference type="Proteomes" id="UP000037800"/>
    </source>
</evidence>
<dbReference type="InterPro" id="IPR052947">
    <property type="entry name" value="T6SS_Hcp1_domain"/>
</dbReference>
<dbReference type="PANTHER" id="PTHR34319">
    <property type="entry name" value="MAJOR EXPORTED PROTEIN"/>
    <property type="match status" value="1"/>
</dbReference>
<accession>A0A0N1MQ93</accession>
<organism evidence="2 4">
    <name type="scientific">Helicobacter pullorum</name>
    <dbReference type="NCBI Taxonomy" id="35818"/>
    <lineage>
        <taxon>Bacteria</taxon>
        <taxon>Pseudomonadati</taxon>
        <taxon>Campylobacterota</taxon>
        <taxon>Epsilonproteobacteria</taxon>
        <taxon>Campylobacterales</taxon>
        <taxon>Helicobacteraceae</taxon>
        <taxon>Helicobacter</taxon>
    </lineage>
</organism>
<dbReference type="NCBIfam" id="TIGR03344">
    <property type="entry name" value="VI_effect_Hcp1"/>
    <property type="match status" value="1"/>
</dbReference>
<reference evidence="3 4" key="1">
    <citation type="submission" date="2014-06" db="EMBL/GenBank/DDBJ databases">
        <title>Helicobacter pullorum isolates in fresh chicken meat - phenotypic and genotypic features.</title>
        <authorList>
            <person name="Borges V."/>
            <person name="Santos A."/>
            <person name="Correia C.B."/>
            <person name="Saraiva M."/>
            <person name="Menard A."/>
            <person name="Vieira L."/>
            <person name="Sampaio D.A."/>
            <person name="Gomes J.P."/>
            <person name="Oleastro M."/>
        </authorList>
    </citation>
    <scope>NUCLEOTIDE SEQUENCE [LARGE SCALE GENOMIC DNA]</scope>
    <source>
        <strain evidence="2 4">229334/12</strain>
        <strain evidence="1 3">229336/12</strain>
    </source>
</reference>
<proteinExistence type="predicted"/>
<protein>
    <submittedName>
        <fullName evidence="2">Uncharacterized protein</fullName>
    </submittedName>
</protein>
<name>A0A0N1MQ93_9HELI</name>
<dbReference type="EMBL" id="JNOC01000001">
    <property type="protein sequence ID" value="KPH56564.1"/>
    <property type="molecule type" value="Genomic_DNA"/>
</dbReference>
<evidence type="ECO:0000313" key="4">
    <source>
        <dbReference type="Proteomes" id="UP000037997"/>
    </source>
</evidence>
<gene>
    <name evidence="2" type="ORF">HPU229334_00040</name>
    <name evidence="1" type="ORF">HPU229336_00030</name>
</gene>
<dbReference type="STRING" id="35818.HPU229336_00030"/>
<dbReference type="PANTHER" id="PTHR34319:SF6">
    <property type="entry name" value="MAJOR EXPORTED PROTEIN"/>
    <property type="match status" value="1"/>
</dbReference>
<dbReference type="InterPro" id="IPR036624">
    <property type="entry name" value="Hcp1-lik_sf"/>
</dbReference>
<dbReference type="SMR" id="A0A0N1MQ93"/>
<dbReference type="RefSeq" id="WP_005020432.1">
    <property type="nucleotide sequence ID" value="NZ_CABKNZ010000044.1"/>
</dbReference>
<dbReference type="Proteomes" id="UP000037800">
    <property type="component" value="Unassembled WGS sequence"/>
</dbReference>
<dbReference type="AlphaFoldDB" id="A0A0N1MQ93"/>
<evidence type="ECO:0000313" key="1">
    <source>
        <dbReference type="EMBL" id="KPH51538.1"/>
    </source>
</evidence>
<sequence length="171" mass="18983">MAQPVYIKIEGATQGLISSGASTEASIGNRYQAGHEDEIMAQEVSHKVTVPVDQQSGQPSGQRVHKPFIFTCSLNKATPLLYNALTKGERLPTVEIYWFRTSTSGGQEHYFTTKLEDAIITDIDLVSPNAQDADNHNKTELFRVSLNYRKIIWEHTAAGTSGSDDWRENKA</sequence>
<dbReference type="EMBL" id="JNUR01000001">
    <property type="protein sequence ID" value="KPH51538.1"/>
    <property type="molecule type" value="Genomic_DNA"/>
</dbReference>
<dbReference type="SUPFAM" id="SSF141452">
    <property type="entry name" value="Hcp1-like"/>
    <property type="match status" value="1"/>
</dbReference>
<evidence type="ECO:0000313" key="2">
    <source>
        <dbReference type="EMBL" id="KPH56564.1"/>
    </source>
</evidence>
<dbReference type="Pfam" id="PF05638">
    <property type="entry name" value="T6SS_HCP"/>
    <property type="match status" value="1"/>
</dbReference>
<dbReference type="PATRIC" id="fig|35818.10.peg.37"/>
<comment type="caution">
    <text evidence="2">The sequence shown here is derived from an EMBL/GenBank/DDBJ whole genome shotgun (WGS) entry which is preliminary data.</text>
</comment>
<dbReference type="InterPro" id="IPR008514">
    <property type="entry name" value="T6SS_Hcp"/>
</dbReference>